<evidence type="ECO:0000313" key="4">
    <source>
        <dbReference type="EMBL" id="KAG5667316.1"/>
    </source>
</evidence>
<dbReference type="PANTHER" id="PTHR14270:SF0">
    <property type="entry name" value="NONSENSE-MEDIATED MRNA DECAY FACTOR SMG9"/>
    <property type="match status" value="1"/>
</dbReference>
<comment type="caution">
    <text evidence="4">The sequence shown here is derived from an EMBL/GenBank/DDBJ whole genome shotgun (WGS) entry which is preliminary data.</text>
</comment>
<dbReference type="AlphaFoldDB" id="A0A9J6BBW0"/>
<protein>
    <recommendedName>
        <fullName evidence="6">G domain-containing protein</fullName>
    </recommendedName>
</protein>
<dbReference type="Gene3D" id="3.40.50.300">
    <property type="entry name" value="P-loop containing nucleotide triphosphate hydrolases"/>
    <property type="match status" value="1"/>
</dbReference>
<organism evidence="4 5">
    <name type="scientific">Polypedilum vanderplanki</name>
    <name type="common">Sleeping chironomid midge</name>
    <dbReference type="NCBI Taxonomy" id="319348"/>
    <lineage>
        <taxon>Eukaryota</taxon>
        <taxon>Metazoa</taxon>
        <taxon>Ecdysozoa</taxon>
        <taxon>Arthropoda</taxon>
        <taxon>Hexapoda</taxon>
        <taxon>Insecta</taxon>
        <taxon>Pterygota</taxon>
        <taxon>Neoptera</taxon>
        <taxon>Endopterygota</taxon>
        <taxon>Diptera</taxon>
        <taxon>Nematocera</taxon>
        <taxon>Chironomoidea</taxon>
        <taxon>Chironomidae</taxon>
        <taxon>Chironominae</taxon>
        <taxon>Polypedilum</taxon>
        <taxon>Polypedilum</taxon>
    </lineage>
</organism>
<dbReference type="OrthoDB" id="79514at2759"/>
<reference evidence="4" key="1">
    <citation type="submission" date="2021-03" db="EMBL/GenBank/DDBJ databases">
        <title>Chromosome level genome of the anhydrobiotic midge Polypedilum vanderplanki.</title>
        <authorList>
            <person name="Yoshida Y."/>
            <person name="Kikawada T."/>
            <person name="Gusev O."/>
        </authorList>
    </citation>
    <scope>NUCLEOTIDE SEQUENCE</scope>
    <source>
        <strain evidence="4">NIAS01</strain>
        <tissue evidence="4">Whole body or cell culture</tissue>
    </source>
</reference>
<dbReference type="InterPro" id="IPR027417">
    <property type="entry name" value="P-loop_NTPase"/>
</dbReference>
<name>A0A9J6BBW0_POLVA</name>
<keyword evidence="5" id="KW-1185">Reference proteome</keyword>
<evidence type="ECO:0000256" key="2">
    <source>
        <dbReference type="ARBA" id="ARBA00023161"/>
    </source>
</evidence>
<dbReference type="GO" id="GO:0000184">
    <property type="term" value="P:nuclear-transcribed mRNA catabolic process, nonsense-mediated decay"/>
    <property type="evidence" value="ECO:0007669"/>
    <property type="project" value="UniProtKB-KW"/>
</dbReference>
<sequence>MSKSTQPIILKKSENNKNQRQKNEPQQPKILTKSNSTNETNQNHQEKNSQQQQHQQKKETEIQSEVQPMKNSHRFMFPHFNIDSKTFDFLDNDNTDFLVVAAIGVKNVGKSTLMNIIADQQYVKLNDGNFVGFSSDHEIFPTVKEQVYEGSTIDMFITTDRVFVLDPSPLAHNVQRRDMIVAESDDLKMLIILLQICHLIVIVHSGYPDLTLLRLLHLADSIIPSDVKHRPNFLYVGNNMQPGTKIKKLDENENHLMIPNLKHSSIFLHHDVQQTIEEYQEEVFMLKRYSLLNGDSDEIFNEKRWSQRVMQVMETLKGDYFLRKYDGLREKYHQAVDN</sequence>
<evidence type="ECO:0000313" key="5">
    <source>
        <dbReference type="Proteomes" id="UP001107558"/>
    </source>
</evidence>
<evidence type="ECO:0008006" key="6">
    <source>
        <dbReference type="Google" id="ProtNLM"/>
    </source>
</evidence>
<feature type="region of interest" description="Disordered" evidence="3">
    <location>
        <begin position="1"/>
        <end position="65"/>
    </location>
</feature>
<feature type="compositionally biased region" description="Basic and acidic residues" evidence="3">
    <location>
        <begin position="11"/>
        <end position="23"/>
    </location>
</feature>
<keyword evidence="2" id="KW-0866">Nonsense-mediated mRNA decay</keyword>
<dbReference type="InterPro" id="IPR039177">
    <property type="entry name" value="SMG9"/>
</dbReference>
<comment type="similarity">
    <text evidence="1">Belongs to the SMG9 family.</text>
</comment>
<dbReference type="Proteomes" id="UP001107558">
    <property type="component" value="Chromosome 4"/>
</dbReference>
<gene>
    <name evidence="4" type="ORF">PVAND_015301</name>
</gene>
<dbReference type="SUPFAM" id="SSF52540">
    <property type="entry name" value="P-loop containing nucleoside triphosphate hydrolases"/>
    <property type="match status" value="1"/>
</dbReference>
<dbReference type="EMBL" id="JADBJN010000004">
    <property type="protein sequence ID" value="KAG5667316.1"/>
    <property type="molecule type" value="Genomic_DNA"/>
</dbReference>
<evidence type="ECO:0000256" key="3">
    <source>
        <dbReference type="SAM" id="MobiDB-lite"/>
    </source>
</evidence>
<accession>A0A9J6BBW0</accession>
<proteinExistence type="inferred from homology"/>
<dbReference type="PANTHER" id="PTHR14270">
    <property type="entry name" value="NONSENSE-MEDIATED MRNA DECAY FACTOR SMG9"/>
    <property type="match status" value="1"/>
</dbReference>
<evidence type="ECO:0000256" key="1">
    <source>
        <dbReference type="ARBA" id="ARBA00007712"/>
    </source>
</evidence>